<dbReference type="Proteomes" id="UP000004995">
    <property type="component" value="Unassembled WGS sequence"/>
</dbReference>
<feature type="compositionally biased region" description="Polar residues" evidence="12">
    <location>
        <begin position="60"/>
        <end position="76"/>
    </location>
</feature>
<dbReference type="AlphaFoldDB" id="K3ZLL5"/>
<feature type="region of interest" description="Disordered" evidence="12">
    <location>
        <begin position="1"/>
        <end position="38"/>
    </location>
</feature>
<dbReference type="PANTHER" id="PTHR48063:SF90">
    <property type="entry name" value="OS11G0565920 PROTEIN"/>
    <property type="match status" value="1"/>
</dbReference>
<evidence type="ECO:0000256" key="9">
    <source>
        <dbReference type="ARBA" id="ARBA00023136"/>
    </source>
</evidence>
<keyword evidence="7" id="KW-0677">Repeat</keyword>
<dbReference type="Pfam" id="PF23598">
    <property type="entry name" value="LRR_14"/>
    <property type="match status" value="1"/>
</dbReference>
<reference evidence="16" key="1">
    <citation type="journal article" date="2012" name="Nat. Biotechnol.">
        <title>Reference genome sequence of the model plant Setaria.</title>
        <authorList>
            <person name="Bennetzen J.L."/>
            <person name="Schmutz J."/>
            <person name="Wang H."/>
            <person name="Percifield R."/>
            <person name="Hawkins J."/>
            <person name="Pontaroli A.C."/>
            <person name="Estep M."/>
            <person name="Feng L."/>
            <person name="Vaughn J.N."/>
            <person name="Grimwood J."/>
            <person name="Jenkins J."/>
            <person name="Barry K."/>
            <person name="Lindquist E."/>
            <person name="Hellsten U."/>
            <person name="Deshpande S."/>
            <person name="Wang X."/>
            <person name="Wu X."/>
            <person name="Mitros T."/>
            <person name="Triplett J."/>
            <person name="Yang X."/>
            <person name="Ye C.Y."/>
            <person name="Mauro-Herrera M."/>
            <person name="Wang L."/>
            <person name="Li P."/>
            <person name="Sharma M."/>
            <person name="Sharma R."/>
            <person name="Ronald P.C."/>
            <person name="Panaud O."/>
            <person name="Kellogg E.A."/>
            <person name="Brutnell T.P."/>
            <person name="Doust A.N."/>
            <person name="Tuskan G.A."/>
            <person name="Rokhsar D."/>
            <person name="Devos K.M."/>
        </authorList>
    </citation>
    <scope>NUCLEOTIDE SEQUENCE [LARGE SCALE GENOMIC DNA]</scope>
    <source>
        <strain evidence="16">cv. Yugu1</strain>
    </source>
</reference>
<feature type="region of interest" description="Disordered" evidence="12">
    <location>
        <begin position="51"/>
        <end position="76"/>
    </location>
</feature>
<organism evidence="15 16">
    <name type="scientific">Setaria italica</name>
    <name type="common">Foxtail millet</name>
    <name type="synonym">Panicum italicum</name>
    <dbReference type="NCBI Taxonomy" id="4555"/>
    <lineage>
        <taxon>Eukaryota</taxon>
        <taxon>Viridiplantae</taxon>
        <taxon>Streptophyta</taxon>
        <taxon>Embryophyta</taxon>
        <taxon>Tracheophyta</taxon>
        <taxon>Spermatophyta</taxon>
        <taxon>Magnoliopsida</taxon>
        <taxon>Liliopsida</taxon>
        <taxon>Poales</taxon>
        <taxon>Poaceae</taxon>
        <taxon>PACMAD clade</taxon>
        <taxon>Panicoideae</taxon>
        <taxon>Panicodae</taxon>
        <taxon>Paniceae</taxon>
        <taxon>Cenchrinae</taxon>
        <taxon>Setaria</taxon>
    </lineage>
</organism>
<dbReference type="SUPFAM" id="SSF52058">
    <property type="entry name" value="L domain-like"/>
    <property type="match status" value="1"/>
</dbReference>
<dbReference type="GO" id="GO:0005886">
    <property type="term" value="C:plasma membrane"/>
    <property type="evidence" value="ECO:0007669"/>
    <property type="project" value="UniProtKB-SubCell"/>
</dbReference>
<evidence type="ECO:0000256" key="6">
    <source>
        <dbReference type="ARBA" id="ARBA00022729"/>
    </source>
</evidence>
<evidence type="ECO:0000256" key="1">
    <source>
        <dbReference type="ARBA" id="ARBA00004251"/>
    </source>
</evidence>
<dbReference type="STRING" id="4555.K3ZLL5"/>
<dbReference type="Gene3D" id="3.80.10.10">
    <property type="entry name" value="Ribonuclease Inhibitor"/>
    <property type="match status" value="2"/>
</dbReference>
<dbReference type="InterPro" id="IPR003591">
    <property type="entry name" value="Leu-rich_rpt_typical-subtyp"/>
</dbReference>
<dbReference type="EnsemblPlants" id="KQK94959">
    <property type="protein sequence ID" value="KQK94959"/>
    <property type="gene ID" value="SETIT_027475mg"/>
</dbReference>
<evidence type="ECO:0000256" key="13">
    <source>
        <dbReference type="SAM" id="Phobius"/>
    </source>
</evidence>
<dbReference type="Gramene" id="KQK94959">
    <property type="protein sequence ID" value="KQK94959"/>
    <property type="gene ID" value="SETIT_027475mg"/>
</dbReference>
<sequence>ALQRRPAPRPPTPPCPAPSNSSAHPRPSSIAACPPPATTAQRLCSRAAALRPRLRPLPATPSTSPTGGQRSPTTREVTGSQFFLAPTPSVSSNQRDSRSFSAESVHHLVVCHSLLSLDNLAHLDLSMNYLSDSSGRKPEFLSSMTNLRYLNLSGIPFSGRVPPHLGNLSQLQYLDLSEGGYVTSLQVADLSCNENMGMNRMMTTSLMKLCNLTVLDLSMYNNITGNMPGQMAHLTSLVVLDISYNNLTEAIPPGVAQLASLSILDLSGNNLSGHMPFEIGMLANLSILDLSGNNLSGHVPSEIGLLANLAVLVLSSNKLNGDITEKHSARLAKLKQLHLSIKSLNIRVSSEWLPPFSLKWVSLQYCQRGPQFPAWLRFQHMLDLALNSLSGNLPSKLGTPQLTSLTLFSNHITGGLSGSIFELQSLKGLDLGNNLFNGELPRCVPPRTLRFLRLSNNSFSGDFPLFLQNSMQLEVLDLSRNRLSGKLPHWIGGLVGLRFLSLSQNTFSGNIPNSITNLTNLHHLELANNRLSDVIPWGLSSLTAMTEKYVKDLSFQIGEYYMFSEDTREYFSSVTKGQELYYDIRIFEMVSIDLSFNHLSGEIPEEMASLNALLNLNLSWNHLRGEVPEKIGLMKSLESLDLSNNVLSGEIPSSLSNLSYLSYLDLSDNNLTGRAPSGQQLDTLYAEHPSMYSGNSGLCGPPILKMCPGNNASRQDVQNRNEHGFEPMKFYFGLGLGFMLGLWVAFCILSFKKAWRIAYFRLIDSIHDQIYVFVIVTRKSLAREGSTD</sequence>
<evidence type="ECO:0000256" key="7">
    <source>
        <dbReference type="ARBA" id="ARBA00022737"/>
    </source>
</evidence>
<proteinExistence type="inferred from homology"/>
<protein>
    <recommendedName>
        <fullName evidence="14">Disease resistance R13L4/SHOC-2-like LRR domain-containing protein</fullName>
    </recommendedName>
</protein>
<dbReference type="HOGENOM" id="CLU_000288_18_3_1"/>
<keyword evidence="10" id="KW-0675">Receptor</keyword>
<comment type="similarity">
    <text evidence="2">Belongs to the RLP family.</text>
</comment>
<feature type="compositionally biased region" description="Pro residues" evidence="12">
    <location>
        <begin position="8"/>
        <end position="17"/>
    </location>
</feature>
<keyword evidence="9 13" id="KW-0472">Membrane</keyword>
<dbReference type="SMART" id="SM00369">
    <property type="entry name" value="LRR_TYP"/>
    <property type="match status" value="6"/>
</dbReference>
<dbReference type="InterPro" id="IPR001611">
    <property type="entry name" value="Leu-rich_rpt"/>
</dbReference>
<evidence type="ECO:0000256" key="5">
    <source>
        <dbReference type="ARBA" id="ARBA00022692"/>
    </source>
</evidence>
<evidence type="ECO:0000313" key="16">
    <source>
        <dbReference type="Proteomes" id="UP000004995"/>
    </source>
</evidence>
<evidence type="ECO:0000256" key="11">
    <source>
        <dbReference type="ARBA" id="ARBA00023180"/>
    </source>
</evidence>
<keyword evidence="3" id="KW-1003">Cell membrane</keyword>
<reference evidence="15" key="2">
    <citation type="submission" date="2018-08" db="UniProtKB">
        <authorList>
            <consortium name="EnsemblPlants"/>
        </authorList>
    </citation>
    <scope>IDENTIFICATION</scope>
    <source>
        <strain evidence="15">Yugu1</strain>
    </source>
</reference>
<accession>K3ZLL5</accession>
<dbReference type="eggNOG" id="KOG0619">
    <property type="taxonomic scope" value="Eukaryota"/>
</dbReference>
<name>K3ZLL5_SETIT</name>
<keyword evidence="5 13" id="KW-0812">Transmembrane</keyword>
<dbReference type="InParanoid" id="K3ZLL5"/>
<dbReference type="FunFam" id="3.80.10.10:FF:000213">
    <property type="entry name" value="Tyrosine-sulfated glycopeptide receptor 1"/>
    <property type="match status" value="1"/>
</dbReference>
<evidence type="ECO:0000256" key="8">
    <source>
        <dbReference type="ARBA" id="ARBA00022989"/>
    </source>
</evidence>
<keyword evidence="16" id="KW-1185">Reference proteome</keyword>
<keyword evidence="11" id="KW-0325">Glycoprotein</keyword>
<evidence type="ECO:0000256" key="10">
    <source>
        <dbReference type="ARBA" id="ARBA00023170"/>
    </source>
</evidence>
<dbReference type="PROSITE" id="PS51450">
    <property type="entry name" value="LRR"/>
    <property type="match status" value="3"/>
</dbReference>
<dbReference type="PRINTS" id="PR00019">
    <property type="entry name" value="LEURICHRPT"/>
</dbReference>
<dbReference type="InterPro" id="IPR055414">
    <property type="entry name" value="LRR_R13L4/SHOC2-like"/>
</dbReference>
<keyword evidence="6" id="KW-0732">Signal</keyword>
<feature type="domain" description="Disease resistance R13L4/SHOC-2-like LRR" evidence="14">
    <location>
        <begin position="185"/>
        <end position="385"/>
    </location>
</feature>
<evidence type="ECO:0000256" key="4">
    <source>
        <dbReference type="ARBA" id="ARBA00022614"/>
    </source>
</evidence>
<keyword evidence="4" id="KW-0433">Leucine-rich repeat</keyword>
<dbReference type="FunFam" id="3.80.10.10:FF:000041">
    <property type="entry name" value="LRR receptor-like serine/threonine-protein kinase ERECTA"/>
    <property type="match status" value="1"/>
</dbReference>
<dbReference type="SUPFAM" id="SSF52047">
    <property type="entry name" value="RNI-like"/>
    <property type="match status" value="1"/>
</dbReference>
<dbReference type="Pfam" id="PF13855">
    <property type="entry name" value="LRR_8"/>
    <property type="match status" value="1"/>
</dbReference>
<comment type="subcellular location">
    <subcellularLocation>
        <location evidence="1">Cell membrane</location>
        <topology evidence="1">Single-pass type I membrane protein</topology>
    </subcellularLocation>
</comment>
<dbReference type="Pfam" id="PF00560">
    <property type="entry name" value="LRR_1"/>
    <property type="match status" value="5"/>
</dbReference>
<feature type="transmembrane region" description="Helical" evidence="13">
    <location>
        <begin position="730"/>
        <end position="751"/>
    </location>
</feature>
<evidence type="ECO:0000256" key="3">
    <source>
        <dbReference type="ARBA" id="ARBA00022475"/>
    </source>
</evidence>
<evidence type="ECO:0000313" key="15">
    <source>
        <dbReference type="EnsemblPlants" id="KQK94959"/>
    </source>
</evidence>
<dbReference type="InterPro" id="IPR032675">
    <property type="entry name" value="LRR_dom_sf"/>
</dbReference>
<dbReference type="InterPro" id="IPR046956">
    <property type="entry name" value="RLP23-like"/>
</dbReference>
<dbReference type="PANTHER" id="PTHR48063">
    <property type="entry name" value="LRR RECEPTOR-LIKE KINASE"/>
    <property type="match status" value="1"/>
</dbReference>
<keyword evidence="8 13" id="KW-1133">Transmembrane helix</keyword>
<evidence type="ECO:0000256" key="2">
    <source>
        <dbReference type="ARBA" id="ARBA00009592"/>
    </source>
</evidence>
<evidence type="ECO:0000259" key="14">
    <source>
        <dbReference type="Pfam" id="PF23598"/>
    </source>
</evidence>
<dbReference type="OMA" id="IPWGLSS"/>
<evidence type="ECO:0000256" key="12">
    <source>
        <dbReference type="SAM" id="MobiDB-lite"/>
    </source>
</evidence>
<dbReference type="EMBL" id="AGNK02005040">
    <property type="status" value="NOT_ANNOTATED_CDS"/>
    <property type="molecule type" value="Genomic_DNA"/>
</dbReference>